<evidence type="ECO:0000259" key="2">
    <source>
        <dbReference type="PROSITE" id="PS50076"/>
    </source>
</evidence>
<keyword evidence="4" id="KW-1185">Reference proteome</keyword>
<feature type="domain" description="J" evidence="2">
    <location>
        <begin position="44"/>
        <end position="116"/>
    </location>
</feature>
<evidence type="ECO:0000256" key="1">
    <source>
        <dbReference type="SAM" id="Phobius"/>
    </source>
</evidence>
<keyword evidence="1" id="KW-1133">Transmembrane helix</keyword>
<proteinExistence type="predicted"/>
<reference evidence="3" key="1">
    <citation type="submission" date="2021-11" db="EMBL/GenBank/DDBJ databases">
        <authorList>
            <consortium name="Genoscope - CEA"/>
            <person name="William W."/>
        </authorList>
    </citation>
    <scope>NUCLEOTIDE SEQUENCE</scope>
</reference>
<evidence type="ECO:0000313" key="4">
    <source>
        <dbReference type="Proteomes" id="UP000789595"/>
    </source>
</evidence>
<keyword evidence="1" id="KW-0472">Membrane</keyword>
<gene>
    <name evidence="3" type="ORF">PECAL_1P25890</name>
</gene>
<comment type="caution">
    <text evidence="3">The sequence shown here is derived from an EMBL/GenBank/DDBJ whole genome shotgun (WGS) entry which is preliminary data.</text>
</comment>
<dbReference type="PROSITE" id="PS50076">
    <property type="entry name" value="DNAJ_2"/>
    <property type="match status" value="1"/>
</dbReference>
<dbReference type="Gene3D" id="1.10.287.110">
    <property type="entry name" value="DnaJ domain"/>
    <property type="match status" value="1"/>
</dbReference>
<organism evidence="3 4">
    <name type="scientific">Pelagomonas calceolata</name>
    <dbReference type="NCBI Taxonomy" id="35677"/>
    <lineage>
        <taxon>Eukaryota</taxon>
        <taxon>Sar</taxon>
        <taxon>Stramenopiles</taxon>
        <taxon>Ochrophyta</taxon>
        <taxon>Pelagophyceae</taxon>
        <taxon>Pelagomonadales</taxon>
        <taxon>Pelagomonadaceae</taxon>
        <taxon>Pelagomonas</taxon>
    </lineage>
</organism>
<keyword evidence="1" id="KW-0812">Transmembrane</keyword>
<dbReference type="OrthoDB" id="203484at2759"/>
<dbReference type="Pfam" id="PF00226">
    <property type="entry name" value="DnaJ"/>
    <property type="match status" value="1"/>
</dbReference>
<dbReference type="InterPro" id="IPR036869">
    <property type="entry name" value="J_dom_sf"/>
</dbReference>
<evidence type="ECO:0000313" key="3">
    <source>
        <dbReference type="EMBL" id="CAH0366115.1"/>
    </source>
</evidence>
<protein>
    <recommendedName>
        <fullName evidence="2">J domain-containing protein</fullName>
    </recommendedName>
</protein>
<dbReference type="AlphaFoldDB" id="A0A8J2WUJ3"/>
<dbReference type="Proteomes" id="UP000789595">
    <property type="component" value="Unassembled WGS sequence"/>
</dbReference>
<dbReference type="SUPFAM" id="SSF46565">
    <property type="entry name" value="Chaperone J-domain"/>
    <property type="match status" value="1"/>
</dbReference>
<feature type="transmembrane region" description="Helical" evidence="1">
    <location>
        <begin position="128"/>
        <end position="152"/>
    </location>
</feature>
<dbReference type="CDD" id="cd06257">
    <property type="entry name" value="DnaJ"/>
    <property type="match status" value="1"/>
</dbReference>
<sequence>MVVIRMFRAVPKRFGPRAAPATAVPRRFGHAAHPSRRRPFASERLTGVMGLPVDAAPADVKRRYRALALETHPDRLPSSATAADRERARQRFARLSGEYDARLKGRPPRDPYEGTLDPVSEADQLRALGFMVVAKLATIFVPIAGLAAVVVARAS</sequence>
<accession>A0A8J2WUJ3</accession>
<dbReference type="EMBL" id="CAKKNE010000001">
    <property type="protein sequence ID" value="CAH0366115.1"/>
    <property type="molecule type" value="Genomic_DNA"/>
</dbReference>
<dbReference type="InterPro" id="IPR001623">
    <property type="entry name" value="DnaJ_domain"/>
</dbReference>
<name>A0A8J2WUJ3_9STRA</name>